<reference evidence="2 3" key="1">
    <citation type="submission" date="2021-03" db="EMBL/GenBank/DDBJ databases">
        <title>Metabolic Capacity of the Antarctic Cyanobacterium Phormidium pseudopriestleyi that Sustains Oxygenic Photosynthesis in the Presence of Hydrogen Sulfide.</title>
        <authorList>
            <person name="Lumian J.E."/>
            <person name="Jungblut A.D."/>
            <person name="Dillon M.L."/>
            <person name="Hawes I."/>
            <person name="Doran P.T."/>
            <person name="Mackey T.J."/>
            <person name="Dick G.J."/>
            <person name="Grettenberger C.L."/>
            <person name="Sumner D.Y."/>
        </authorList>
    </citation>
    <scope>NUCLEOTIDE SEQUENCE [LARGE SCALE GENOMIC DNA]</scope>
    <source>
        <strain evidence="2 3">FRX01</strain>
    </source>
</reference>
<dbReference type="Proteomes" id="UP000664844">
    <property type="component" value="Unassembled WGS sequence"/>
</dbReference>
<organism evidence="2 3">
    <name type="scientific">Phormidium pseudopriestleyi FRX01</name>
    <dbReference type="NCBI Taxonomy" id="1759528"/>
    <lineage>
        <taxon>Bacteria</taxon>
        <taxon>Bacillati</taxon>
        <taxon>Cyanobacteriota</taxon>
        <taxon>Cyanophyceae</taxon>
        <taxon>Oscillatoriophycideae</taxon>
        <taxon>Oscillatoriales</taxon>
        <taxon>Oscillatoriaceae</taxon>
        <taxon>Phormidium</taxon>
    </lineage>
</organism>
<name>A0ABS3FWI5_9CYAN</name>
<proteinExistence type="predicted"/>
<dbReference type="Gene3D" id="3.30.70.270">
    <property type="match status" value="1"/>
</dbReference>
<dbReference type="PROSITE" id="PS50887">
    <property type="entry name" value="GGDEF"/>
    <property type="match status" value="1"/>
</dbReference>
<dbReference type="PANTHER" id="PTHR45138">
    <property type="entry name" value="REGULATORY COMPONENTS OF SENSORY TRANSDUCTION SYSTEM"/>
    <property type="match status" value="1"/>
</dbReference>
<comment type="caution">
    <text evidence="2">The sequence shown here is derived from an EMBL/GenBank/DDBJ whole genome shotgun (WGS) entry which is preliminary data.</text>
</comment>
<dbReference type="InterPro" id="IPR050469">
    <property type="entry name" value="Diguanylate_Cyclase"/>
</dbReference>
<dbReference type="InterPro" id="IPR043128">
    <property type="entry name" value="Rev_trsase/Diguanyl_cyclase"/>
</dbReference>
<dbReference type="SMART" id="SM00267">
    <property type="entry name" value="GGDEF"/>
    <property type="match status" value="1"/>
</dbReference>
<dbReference type="CDD" id="cd01949">
    <property type="entry name" value="GGDEF"/>
    <property type="match status" value="1"/>
</dbReference>
<accession>A0ABS3FWI5</accession>
<dbReference type="Pfam" id="PF00990">
    <property type="entry name" value="GGDEF"/>
    <property type="match status" value="1"/>
</dbReference>
<evidence type="ECO:0000259" key="1">
    <source>
        <dbReference type="PROSITE" id="PS50887"/>
    </source>
</evidence>
<dbReference type="InterPro" id="IPR000160">
    <property type="entry name" value="GGDEF_dom"/>
</dbReference>
<gene>
    <name evidence="2" type="ORF">J0895_20595</name>
</gene>
<evidence type="ECO:0000313" key="3">
    <source>
        <dbReference type="Proteomes" id="UP000664844"/>
    </source>
</evidence>
<sequence>MDLGNSSIINQSFPDSSFLLSDRVCMKTLHLESTLSALSLYNYQVNAEVMGREVAEMFNANPLLPGVILLGEGELLGMISRGRFFEQLSRPYGLELFFKRQIQVLYRFTQIEYLRFKSSVTIVAAVQGVLSRSPDSLYEPIVVEIAPGTYRLLDVHQLLLAHAHIHELATELLQKLYQKLEVANQELHRQATLDGLTQVANRRMFDRYLSQQWDRVTEEKKPLSLLLCDIDFFKDYNDTYGHQAGDRCLQQVARVLKECGSRREDLVARYGGEEFAVILPNTFADGAIAVADRIRKALATLHLPHRNSKVCDRITLSIGIATVIPTKHDCLEDLIASSDQALYRAKQGGRDCSICHEN</sequence>
<dbReference type="NCBIfam" id="TIGR00254">
    <property type="entry name" value="GGDEF"/>
    <property type="match status" value="1"/>
</dbReference>
<dbReference type="EMBL" id="JAFLQW010000542">
    <property type="protein sequence ID" value="MBO0351433.1"/>
    <property type="molecule type" value="Genomic_DNA"/>
</dbReference>
<dbReference type="InterPro" id="IPR029787">
    <property type="entry name" value="Nucleotide_cyclase"/>
</dbReference>
<keyword evidence="3" id="KW-1185">Reference proteome</keyword>
<dbReference type="SUPFAM" id="SSF55073">
    <property type="entry name" value="Nucleotide cyclase"/>
    <property type="match status" value="1"/>
</dbReference>
<protein>
    <submittedName>
        <fullName evidence="2">Diguanylate cyclase</fullName>
    </submittedName>
</protein>
<dbReference type="PANTHER" id="PTHR45138:SF9">
    <property type="entry name" value="DIGUANYLATE CYCLASE DGCM-RELATED"/>
    <property type="match status" value="1"/>
</dbReference>
<feature type="domain" description="GGDEF" evidence="1">
    <location>
        <begin position="221"/>
        <end position="358"/>
    </location>
</feature>
<evidence type="ECO:0000313" key="2">
    <source>
        <dbReference type="EMBL" id="MBO0351433.1"/>
    </source>
</evidence>